<dbReference type="GO" id="GO:0016705">
    <property type="term" value="F:oxidoreductase activity, acting on paired donors, with incorporation or reduction of molecular oxygen"/>
    <property type="evidence" value="ECO:0007669"/>
    <property type="project" value="InterPro"/>
</dbReference>
<keyword evidence="5" id="KW-0753">Steroid metabolism</keyword>
<evidence type="ECO:0000256" key="1">
    <source>
        <dbReference type="ARBA" id="ARBA00010617"/>
    </source>
</evidence>
<feature type="chain" id="PRO_5021350091" evidence="6">
    <location>
        <begin position="41"/>
        <end position="70"/>
    </location>
</feature>
<proteinExistence type="inferred from homology"/>
<dbReference type="InterPro" id="IPR001128">
    <property type="entry name" value="Cyt_P450"/>
</dbReference>
<dbReference type="GO" id="GO:0020037">
    <property type="term" value="F:heme binding"/>
    <property type="evidence" value="ECO:0007669"/>
    <property type="project" value="InterPro"/>
</dbReference>
<dbReference type="Pfam" id="PF00067">
    <property type="entry name" value="p450"/>
    <property type="match status" value="1"/>
</dbReference>
<feature type="signal peptide" evidence="6">
    <location>
        <begin position="1"/>
        <end position="40"/>
    </location>
</feature>
<dbReference type="EMBL" id="SRLO01012489">
    <property type="protein sequence ID" value="TNN25455.1"/>
    <property type="molecule type" value="Genomic_DNA"/>
</dbReference>
<dbReference type="GO" id="GO:0006699">
    <property type="term" value="P:bile acid biosynthetic process"/>
    <property type="evidence" value="ECO:0007669"/>
    <property type="project" value="TreeGrafter"/>
</dbReference>
<accession>A0A4Z2E9L4</accession>
<evidence type="ECO:0000256" key="3">
    <source>
        <dbReference type="ARBA" id="ARBA00022723"/>
    </source>
</evidence>
<evidence type="ECO:0000256" key="6">
    <source>
        <dbReference type="SAM" id="SignalP"/>
    </source>
</evidence>
<reference evidence="7 8" key="1">
    <citation type="submission" date="2019-03" db="EMBL/GenBank/DDBJ databases">
        <title>First draft genome of Liparis tanakae, snailfish: a comprehensive survey of snailfish specific genes.</title>
        <authorList>
            <person name="Kim W."/>
            <person name="Song I."/>
            <person name="Jeong J.-H."/>
            <person name="Kim D."/>
            <person name="Kim S."/>
            <person name="Ryu S."/>
            <person name="Song J.Y."/>
            <person name="Lee S.K."/>
        </authorList>
    </citation>
    <scope>NUCLEOTIDE SEQUENCE [LARGE SCALE GENOMIC DNA]</scope>
    <source>
        <tissue evidence="7">Muscle</tissue>
    </source>
</reference>
<sequence>MAFGSGSSRCPGRRFALNEIKQFVALLLLLAELQLEEGQAAATPDPGRAGLGILLPAADVRFRYRPRSGA</sequence>
<evidence type="ECO:0000313" key="7">
    <source>
        <dbReference type="EMBL" id="TNN25455.1"/>
    </source>
</evidence>
<evidence type="ECO:0000256" key="4">
    <source>
        <dbReference type="ARBA" id="ARBA00023004"/>
    </source>
</evidence>
<dbReference type="GO" id="GO:0008395">
    <property type="term" value="F:steroid hydroxylase activity"/>
    <property type="evidence" value="ECO:0007669"/>
    <property type="project" value="TreeGrafter"/>
</dbReference>
<dbReference type="InterPro" id="IPR050529">
    <property type="entry name" value="CYP450_sterol_14alpha_dmase"/>
</dbReference>
<dbReference type="SUPFAM" id="SSF48264">
    <property type="entry name" value="Cytochrome P450"/>
    <property type="match status" value="1"/>
</dbReference>
<evidence type="ECO:0000313" key="8">
    <source>
        <dbReference type="Proteomes" id="UP000314294"/>
    </source>
</evidence>
<dbReference type="GO" id="GO:0042632">
    <property type="term" value="P:cholesterol homeostasis"/>
    <property type="evidence" value="ECO:0007669"/>
    <property type="project" value="TreeGrafter"/>
</dbReference>
<evidence type="ECO:0000256" key="2">
    <source>
        <dbReference type="ARBA" id="ARBA00022617"/>
    </source>
</evidence>
<dbReference type="InterPro" id="IPR036396">
    <property type="entry name" value="Cyt_P450_sf"/>
</dbReference>
<keyword evidence="2" id="KW-0349">Heme</keyword>
<protein>
    <submittedName>
        <fullName evidence="7">Cholesterol 7-alpha-monooxygenase</fullName>
    </submittedName>
</protein>
<dbReference type="Proteomes" id="UP000314294">
    <property type="component" value="Unassembled WGS sequence"/>
</dbReference>
<comment type="similarity">
    <text evidence="1">Belongs to the cytochrome P450 family.</text>
</comment>
<dbReference type="GO" id="GO:0005506">
    <property type="term" value="F:iron ion binding"/>
    <property type="evidence" value="ECO:0007669"/>
    <property type="project" value="InterPro"/>
</dbReference>
<evidence type="ECO:0000256" key="5">
    <source>
        <dbReference type="ARBA" id="ARBA00023221"/>
    </source>
</evidence>
<keyword evidence="7" id="KW-0503">Monooxygenase</keyword>
<gene>
    <name evidence="7" type="primary">CYP7A1_1</name>
    <name evidence="7" type="ORF">EYF80_064414</name>
</gene>
<dbReference type="PANTHER" id="PTHR24304:SF0">
    <property type="entry name" value="CYTOCHROME P450 7B1"/>
    <property type="match status" value="1"/>
</dbReference>
<dbReference type="PANTHER" id="PTHR24304">
    <property type="entry name" value="CYTOCHROME P450 FAMILY 7"/>
    <property type="match status" value="1"/>
</dbReference>
<organism evidence="7 8">
    <name type="scientific">Liparis tanakae</name>
    <name type="common">Tanaka's snailfish</name>
    <dbReference type="NCBI Taxonomy" id="230148"/>
    <lineage>
        <taxon>Eukaryota</taxon>
        <taxon>Metazoa</taxon>
        <taxon>Chordata</taxon>
        <taxon>Craniata</taxon>
        <taxon>Vertebrata</taxon>
        <taxon>Euteleostomi</taxon>
        <taxon>Actinopterygii</taxon>
        <taxon>Neopterygii</taxon>
        <taxon>Teleostei</taxon>
        <taxon>Neoteleostei</taxon>
        <taxon>Acanthomorphata</taxon>
        <taxon>Eupercaria</taxon>
        <taxon>Perciformes</taxon>
        <taxon>Cottioidei</taxon>
        <taxon>Cottales</taxon>
        <taxon>Liparidae</taxon>
        <taxon>Liparis</taxon>
    </lineage>
</organism>
<dbReference type="AlphaFoldDB" id="A0A4Z2E9L4"/>
<name>A0A4Z2E9L4_9TELE</name>
<keyword evidence="3" id="KW-0479">Metal-binding</keyword>
<dbReference type="Gene3D" id="1.10.630.10">
    <property type="entry name" value="Cytochrome P450"/>
    <property type="match status" value="1"/>
</dbReference>
<keyword evidence="8" id="KW-1185">Reference proteome</keyword>
<comment type="caution">
    <text evidence="7">The sequence shown here is derived from an EMBL/GenBank/DDBJ whole genome shotgun (WGS) entry which is preliminary data.</text>
</comment>
<keyword evidence="5" id="KW-0443">Lipid metabolism</keyword>
<keyword evidence="4" id="KW-0408">Iron</keyword>
<keyword evidence="7" id="KW-0560">Oxidoreductase</keyword>
<keyword evidence="6" id="KW-0732">Signal</keyword>